<dbReference type="PROSITE" id="PS51212">
    <property type="entry name" value="WSC"/>
    <property type="match status" value="1"/>
</dbReference>
<organism evidence="8 9">
    <name type="scientific">Hypholoma sublateritium (strain FD-334 SS-4)</name>
    <dbReference type="NCBI Taxonomy" id="945553"/>
    <lineage>
        <taxon>Eukaryota</taxon>
        <taxon>Fungi</taxon>
        <taxon>Dikarya</taxon>
        <taxon>Basidiomycota</taxon>
        <taxon>Agaricomycotina</taxon>
        <taxon>Agaricomycetes</taxon>
        <taxon>Agaricomycetidae</taxon>
        <taxon>Agaricales</taxon>
        <taxon>Agaricineae</taxon>
        <taxon>Strophariaceae</taxon>
        <taxon>Hypholoma</taxon>
    </lineage>
</organism>
<dbReference type="PANTHER" id="PTHR24269:SF16">
    <property type="entry name" value="PROTEIN SLG1"/>
    <property type="match status" value="1"/>
</dbReference>
<dbReference type="GO" id="GO:0005886">
    <property type="term" value="C:plasma membrane"/>
    <property type="evidence" value="ECO:0007669"/>
    <property type="project" value="TreeGrafter"/>
</dbReference>
<dbReference type="STRING" id="945553.A0A0D2NR69"/>
<comment type="subcellular location">
    <subcellularLocation>
        <location evidence="1">Membrane</location>
        <topology evidence="1">Single-pass membrane protein</topology>
    </subcellularLocation>
</comment>
<keyword evidence="9" id="KW-1185">Reference proteome</keyword>
<evidence type="ECO:0000256" key="3">
    <source>
        <dbReference type="ARBA" id="ARBA00022729"/>
    </source>
</evidence>
<proteinExistence type="predicted"/>
<dbReference type="SMART" id="SM00321">
    <property type="entry name" value="WSC"/>
    <property type="match status" value="1"/>
</dbReference>
<dbReference type="Pfam" id="PF01822">
    <property type="entry name" value="WSC"/>
    <property type="match status" value="1"/>
</dbReference>
<dbReference type="Proteomes" id="UP000054270">
    <property type="component" value="Unassembled WGS sequence"/>
</dbReference>
<keyword evidence="4" id="KW-1133">Transmembrane helix</keyword>
<evidence type="ECO:0000313" key="8">
    <source>
        <dbReference type="EMBL" id="KJA19201.1"/>
    </source>
</evidence>
<evidence type="ECO:0000259" key="7">
    <source>
        <dbReference type="PROSITE" id="PS51212"/>
    </source>
</evidence>
<evidence type="ECO:0000256" key="2">
    <source>
        <dbReference type="ARBA" id="ARBA00022692"/>
    </source>
</evidence>
<dbReference type="InterPro" id="IPR002889">
    <property type="entry name" value="WSC_carb-bd"/>
</dbReference>
<evidence type="ECO:0000256" key="1">
    <source>
        <dbReference type="ARBA" id="ARBA00004167"/>
    </source>
</evidence>
<keyword evidence="5" id="KW-0472">Membrane</keyword>
<evidence type="ECO:0000256" key="5">
    <source>
        <dbReference type="ARBA" id="ARBA00023136"/>
    </source>
</evidence>
<gene>
    <name evidence="8" type="ORF">HYPSUDRAFT_898787</name>
</gene>
<dbReference type="OrthoDB" id="5985073at2759"/>
<evidence type="ECO:0000256" key="6">
    <source>
        <dbReference type="ARBA" id="ARBA00023180"/>
    </source>
</evidence>
<reference evidence="9" key="1">
    <citation type="submission" date="2014-04" db="EMBL/GenBank/DDBJ databases">
        <title>Evolutionary Origins and Diversification of the Mycorrhizal Mutualists.</title>
        <authorList>
            <consortium name="DOE Joint Genome Institute"/>
            <consortium name="Mycorrhizal Genomics Consortium"/>
            <person name="Kohler A."/>
            <person name="Kuo A."/>
            <person name="Nagy L.G."/>
            <person name="Floudas D."/>
            <person name="Copeland A."/>
            <person name="Barry K.W."/>
            <person name="Cichocki N."/>
            <person name="Veneault-Fourrey C."/>
            <person name="LaButti K."/>
            <person name="Lindquist E.A."/>
            <person name="Lipzen A."/>
            <person name="Lundell T."/>
            <person name="Morin E."/>
            <person name="Murat C."/>
            <person name="Riley R."/>
            <person name="Ohm R."/>
            <person name="Sun H."/>
            <person name="Tunlid A."/>
            <person name="Henrissat B."/>
            <person name="Grigoriev I.V."/>
            <person name="Hibbett D.S."/>
            <person name="Martin F."/>
        </authorList>
    </citation>
    <scope>NUCLEOTIDE SEQUENCE [LARGE SCALE GENOMIC DNA]</scope>
    <source>
        <strain evidence="9">FD-334 SS-4</strain>
    </source>
</reference>
<keyword evidence="2" id="KW-0812">Transmembrane</keyword>
<evidence type="ECO:0000256" key="4">
    <source>
        <dbReference type="ARBA" id="ARBA00022989"/>
    </source>
</evidence>
<dbReference type="PANTHER" id="PTHR24269">
    <property type="entry name" value="KREMEN PROTEIN"/>
    <property type="match status" value="1"/>
</dbReference>
<protein>
    <recommendedName>
        <fullName evidence="7">WSC domain-containing protein</fullName>
    </recommendedName>
</protein>
<keyword evidence="6" id="KW-0325">Glycoprotein</keyword>
<dbReference type="EMBL" id="KN817580">
    <property type="protein sequence ID" value="KJA19201.1"/>
    <property type="molecule type" value="Genomic_DNA"/>
</dbReference>
<feature type="domain" description="WSC" evidence="7">
    <location>
        <begin position="23"/>
        <end position="124"/>
    </location>
</feature>
<accession>A0A0D2NR69</accession>
<sequence>MPPPIFCSVRSRNIKGEVPEVPGSTHIAIHKDNINVTKTIRRTLSQRIGISTGATIENCISLCASKAYSISGLEIGKECWCGSSLLNVHATVPLNDCSQACKANYTELCGAANSLYLLEGYTGAVKVGFFHGRQEFTVLCATYLNC</sequence>
<dbReference type="InterPro" id="IPR051836">
    <property type="entry name" value="Kremen_rcpt"/>
</dbReference>
<dbReference type="AlphaFoldDB" id="A0A0D2NR69"/>
<name>A0A0D2NR69_HYPSF</name>
<keyword evidence="3" id="KW-0732">Signal</keyword>
<evidence type="ECO:0000313" key="9">
    <source>
        <dbReference type="Proteomes" id="UP000054270"/>
    </source>
</evidence>